<organism evidence="4 5">
    <name type="scientific">Portunus trituberculatus</name>
    <name type="common">Swimming crab</name>
    <name type="synonym">Neptunus trituberculatus</name>
    <dbReference type="NCBI Taxonomy" id="210409"/>
    <lineage>
        <taxon>Eukaryota</taxon>
        <taxon>Metazoa</taxon>
        <taxon>Ecdysozoa</taxon>
        <taxon>Arthropoda</taxon>
        <taxon>Crustacea</taxon>
        <taxon>Multicrustacea</taxon>
        <taxon>Malacostraca</taxon>
        <taxon>Eumalacostraca</taxon>
        <taxon>Eucarida</taxon>
        <taxon>Decapoda</taxon>
        <taxon>Pleocyemata</taxon>
        <taxon>Brachyura</taxon>
        <taxon>Eubrachyura</taxon>
        <taxon>Portunoidea</taxon>
        <taxon>Portunidae</taxon>
        <taxon>Portuninae</taxon>
        <taxon>Portunus</taxon>
    </lineage>
</organism>
<evidence type="ECO:0000313" key="5">
    <source>
        <dbReference type="Proteomes" id="UP000324222"/>
    </source>
</evidence>
<feature type="chain" id="PRO_5022716530" evidence="3">
    <location>
        <begin position="18"/>
        <end position="212"/>
    </location>
</feature>
<gene>
    <name evidence="4" type="ORF">E2C01_096593</name>
</gene>
<dbReference type="AlphaFoldDB" id="A0A5B7JW12"/>
<name>A0A5B7JW12_PORTR</name>
<dbReference type="EMBL" id="VSRR010125691">
    <property type="protein sequence ID" value="MPD01081.1"/>
    <property type="molecule type" value="Genomic_DNA"/>
</dbReference>
<feature type="signal peptide" evidence="3">
    <location>
        <begin position="1"/>
        <end position="17"/>
    </location>
</feature>
<proteinExistence type="predicted"/>
<reference evidence="4 5" key="1">
    <citation type="submission" date="2019-05" db="EMBL/GenBank/DDBJ databases">
        <title>Another draft genome of Portunus trituberculatus and its Hox gene families provides insights of decapod evolution.</title>
        <authorList>
            <person name="Jeong J.-H."/>
            <person name="Song I."/>
            <person name="Kim S."/>
            <person name="Choi T."/>
            <person name="Kim D."/>
            <person name="Ryu S."/>
            <person name="Kim W."/>
        </authorList>
    </citation>
    <scope>NUCLEOTIDE SEQUENCE [LARGE SCALE GENOMIC DNA]</scope>
    <source>
        <tissue evidence="4">Muscle</tissue>
    </source>
</reference>
<dbReference type="Proteomes" id="UP000324222">
    <property type="component" value="Unassembled WGS sequence"/>
</dbReference>
<comment type="caution">
    <text evidence="4">The sequence shown here is derived from an EMBL/GenBank/DDBJ whole genome shotgun (WGS) entry which is preliminary data.</text>
</comment>
<evidence type="ECO:0000313" key="4">
    <source>
        <dbReference type="EMBL" id="MPD01081.1"/>
    </source>
</evidence>
<accession>A0A5B7JW12</accession>
<evidence type="ECO:0000256" key="1">
    <source>
        <dbReference type="SAM" id="Coils"/>
    </source>
</evidence>
<keyword evidence="1" id="KW-0175">Coiled coil</keyword>
<keyword evidence="3" id="KW-0732">Signal</keyword>
<keyword evidence="2" id="KW-1133">Transmembrane helix</keyword>
<protein>
    <submittedName>
        <fullName evidence="4">Uncharacterized protein</fullName>
    </submittedName>
</protein>
<sequence>MYKFVFFTVTSVLVASAAEEQNMEKAVEALEHHVHKGRLRQEVEHEQVLSGHSKAQRQLLEEERKESEANRKQLHQQVQQLEANLAFQQQQAGLAQEQHAYMLRSLRAMRQQAEDLLHQQAVEADKATRRLCEALTQGRGNMRLLCRGARIDMSPTLAKVLQWLARQQGKPKSRSSRTSWTLIKIAAVWHGWLVITILLWRMDQLDRKTKTN</sequence>
<keyword evidence="5" id="KW-1185">Reference proteome</keyword>
<feature type="coiled-coil region" evidence="1">
    <location>
        <begin position="52"/>
        <end position="130"/>
    </location>
</feature>
<keyword evidence="2" id="KW-0472">Membrane</keyword>
<keyword evidence="2" id="KW-0812">Transmembrane</keyword>
<feature type="transmembrane region" description="Helical" evidence="2">
    <location>
        <begin position="180"/>
        <end position="200"/>
    </location>
</feature>
<evidence type="ECO:0000256" key="3">
    <source>
        <dbReference type="SAM" id="SignalP"/>
    </source>
</evidence>
<evidence type="ECO:0000256" key="2">
    <source>
        <dbReference type="SAM" id="Phobius"/>
    </source>
</evidence>